<comment type="caution">
    <text evidence="1">The sequence shown here is derived from an EMBL/GenBank/DDBJ whole genome shotgun (WGS) entry which is preliminary data.</text>
</comment>
<dbReference type="RefSeq" id="WP_127191244.1">
    <property type="nucleotide sequence ID" value="NZ_RZNY01000004.1"/>
</dbReference>
<evidence type="ECO:0000313" key="2">
    <source>
        <dbReference type="Proteomes" id="UP000279446"/>
    </source>
</evidence>
<reference evidence="1 2" key="1">
    <citation type="submission" date="2018-12" db="EMBL/GenBank/DDBJ databases">
        <authorList>
            <person name="Sun L."/>
            <person name="Chen Z."/>
        </authorList>
    </citation>
    <scope>NUCLEOTIDE SEQUENCE [LARGE SCALE GENOMIC DNA]</scope>
    <source>
        <strain evidence="1 2">DSM 15890</strain>
    </source>
</reference>
<dbReference type="AlphaFoldDB" id="A0A433YCI5"/>
<dbReference type="GO" id="GO:0046685">
    <property type="term" value="P:response to arsenic-containing substance"/>
    <property type="evidence" value="ECO:0007669"/>
    <property type="project" value="InterPro"/>
</dbReference>
<dbReference type="OrthoDB" id="9801358at2"/>
<name>A0A433YCI5_9BACL</name>
<dbReference type="NCBIfam" id="NF033727">
    <property type="entry name" value="chaperon_ArsD"/>
    <property type="match status" value="1"/>
</dbReference>
<proteinExistence type="predicted"/>
<dbReference type="Proteomes" id="UP000279446">
    <property type="component" value="Unassembled WGS sequence"/>
</dbReference>
<dbReference type="InterPro" id="IPR010712">
    <property type="entry name" value="Arsenical-R_ArsD"/>
</dbReference>
<dbReference type="GO" id="GO:0003677">
    <property type="term" value="F:DNA binding"/>
    <property type="evidence" value="ECO:0007669"/>
    <property type="project" value="InterPro"/>
</dbReference>
<dbReference type="Pfam" id="PF06953">
    <property type="entry name" value="ArsD"/>
    <property type="match status" value="1"/>
</dbReference>
<sequence>MKIEIYDPALCCSTGVCGPSVDPELIRIAADVDALHKQGVSIQRFNLSQDVQAFTINNVVLTYLQQNGPDAFPIVLIDDELKAEKRYPTREELSAWTGITLSQPSVGMKAVKIIKVNSVDQDCCEPGSGCC</sequence>
<protein>
    <submittedName>
        <fullName evidence="1">Arsenic metallochaperone ArsD family protein</fullName>
    </submittedName>
</protein>
<keyword evidence="2" id="KW-1185">Reference proteome</keyword>
<accession>A0A433YCI5</accession>
<gene>
    <name evidence="1" type="primary">arsD</name>
    <name evidence="1" type="ORF">EJP82_06555</name>
</gene>
<evidence type="ECO:0000313" key="1">
    <source>
        <dbReference type="EMBL" id="RUT47575.1"/>
    </source>
</evidence>
<dbReference type="EMBL" id="RZNY01000004">
    <property type="protein sequence ID" value="RUT47575.1"/>
    <property type="molecule type" value="Genomic_DNA"/>
</dbReference>
<dbReference type="GO" id="GO:0045892">
    <property type="term" value="P:negative regulation of DNA-templated transcription"/>
    <property type="evidence" value="ECO:0007669"/>
    <property type="project" value="InterPro"/>
</dbReference>
<organism evidence="1 2">
    <name type="scientific">Paenibacillus anaericanus</name>
    <dbReference type="NCBI Taxonomy" id="170367"/>
    <lineage>
        <taxon>Bacteria</taxon>
        <taxon>Bacillati</taxon>
        <taxon>Bacillota</taxon>
        <taxon>Bacilli</taxon>
        <taxon>Bacillales</taxon>
        <taxon>Paenibacillaceae</taxon>
        <taxon>Paenibacillus</taxon>
    </lineage>
</organism>
<dbReference type="Gene3D" id="3.40.30.10">
    <property type="entry name" value="Glutaredoxin"/>
    <property type="match status" value="1"/>
</dbReference>